<accession>A0ACC2WYG8</accession>
<evidence type="ECO:0000313" key="2">
    <source>
        <dbReference type="Proteomes" id="UP001234202"/>
    </source>
</evidence>
<reference evidence="1" key="1">
    <citation type="submission" date="2023-04" db="EMBL/GenBank/DDBJ databases">
        <title>Draft Genome sequencing of Naganishia species isolated from polar environments using Oxford Nanopore Technology.</title>
        <authorList>
            <person name="Leo P."/>
            <person name="Venkateswaran K."/>
        </authorList>
    </citation>
    <scope>NUCLEOTIDE SEQUENCE</scope>
    <source>
        <strain evidence="1">DBVPG 5303</strain>
    </source>
</reference>
<dbReference type="EMBL" id="JASBWV010000037">
    <property type="protein sequence ID" value="KAJ9116508.1"/>
    <property type="molecule type" value="Genomic_DNA"/>
</dbReference>
<sequence length="380" mass="41245">MTRRSGISSDDVRKWWRYAVETDFHAFDLDTTTNATQDKRTLEYATADRFIPFHHPIPERRYTGAVNASRNLLAIADNCDINVYNLDTGERRVLSGHTSDVSAVGFSPTDPDLLVSGSEGVVGVSEGSGKESSVDIDAVATAGIRAVTEGLGTALTLTGDQEDEIRTALRKLIGRFDAYHKVPPSSRLNGRLNTSFQSPLFNNSGNHLIYLPGSRPMANGDDTWDISLFSLQDGTPTILPGHRDAIMWIGFSPDDSLVASAGWDGTFRVYRATTGEALWKWETDKQTWTGVFSPDGLYFAGTDGAGIIRVWDSKTGLETGKDDFGGAGSGGSGWCRMMDWSPCGRYLAVGADDYGRIGMLPLQTASSIGFSSARMLMVPK</sequence>
<evidence type="ECO:0000313" key="1">
    <source>
        <dbReference type="EMBL" id="KAJ9116508.1"/>
    </source>
</evidence>
<organism evidence="1 2">
    <name type="scientific">Naganishia onofrii</name>
    <dbReference type="NCBI Taxonomy" id="1851511"/>
    <lineage>
        <taxon>Eukaryota</taxon>
        <taxon>Fungi</taxon>
        <taxon>Dikarya</taxon>
        <taxon>Basidiomycota</taxon>
        <taxon>Agaricomycotina</taxon>
        <taxon>Tremellomycetes</taxon>
        <taxon>Filobasidiales</taxon>
        <taxon>Filobasidiaceae</taxon>
        <taxon>Naganishia</taxon>
    </lineage>
</organism>
<protein>
    <submittedName>
        <fullName evidence="1">Uncharacterized protein</fullName>
    </submittedName>
</protein>
<keyword evidence="2" id="KW-1185">Reference proteome</keyword>
<gene>
    <name evidence="1" type="ORF">QFC24_006741</name>
</gene>
<comment type="caution">
    <text evidence="1">The sequence shown here is derived from an EMBL/GenBank/DDBJ whole genome shotgun (WGS) entry which is preliminary data.</text>
</comment>
<name>A0ACC2WYG8_9TREE</name>
<proteinExistence type="predicted"/>
<dbReference type="Proteomes" id="UP001234202">
    <property type="component" value="Unassembled WGS sequence"/>
</dbReference>